<evidence type="ECO:0000313" key="3">
    <source>
        <dbReference type="Proteomes" id="UP001390339"/>
    </source>
</evidence>
<accession>A0ABR2HZU9</accession>
<evidence type="ECO:0000256" key="1">
    <source>
        <dbReference type="SAM" id="MobiDB-lite"/>
    </source>
</evidence>
<feature type="compositionally biased region" description="Low complexity" evidence="1">
    <location>
        <begin position="43"/>
        <end position="59"/>
    </location>
</feature>
<gene>
    <name evidence="2" type="ORF">PGQ11_011318</name>
</gene>
<feature type="compositionally biased region" description="Polar residues" evidence="1">
    <location>
        <begin position="1"/>
        <end position="14"/>
    </location>
</feature>
<comment type="caution">
    <text evidence="2">The sequence shown here is derived from an EMBL/GenBank/DDBJ whole genome shotgun (WGS) entry which is preliminary data.</text>
</comment>
<name>A0ABR2HZU9_9PEZI</name>
<sequence length="59" mass="6154">MRCTQPAHSPSRSASGIARTSMLAMPKGPLQCHSAMSTSLPPMMRSSSASRMGASSFTP</sequence>
<evidence type="ECO:0000313" key="2">
    <source>
        <dbReference type="EMBL" id="KAK8855406.1"/>
    </source>
</evidence>
<keyword evidence="3" id="KW-1185">Reference proteome</keyword>
<proteinExistence type="predicted"/>
<feature type="region of interest" description="Disordered" evidence="1">
    <location>
        <begin position="1"/>
        <end position="59"/>
    </location>
</feature>
<reference evidence="2 3" key="1">
    <citation type="journal article" date="2024" name="IMA Fungus">
        <title>Apiospora arundinis, a panoply of carbohydrate-active enzymes and secondary metabolites.</title>
        <authorList>
            <person name="Sorensen T."/>
            <person name="Petersen C."/>
            <person name="Muurmann A.T."/>
            <person name="Christiansen J.V."/>
            <person name="Brundto M.L."/>
            <person name="Overgaard C.K."/>
            <person name="Boysen A.T."/>
            <person name="Wollenberg R.D."/>
            <person name="Larsen T.O."/>
            <person name="Sorensen J.L."/>
            <person name="Nielsen K.L."/>
            <person name="Sondergaard T.E."/>
        </authorList>
    </citation>
    <scope>NUCLEOTIDE SEQUENCE [LARGE SCALE GENOMIC DNA]</scope>
    <source>
        <strain evidence="2 3">AAU 773</strain>
    </source>
</reference>
<protein>
    <submittedName>
        <fullName evidence="2">Uncharacterized protein</fullName>
    </submittedName>
</protein>
<dbReference type="Proteomes" id="UP001390339">
    <property type="component" value="Unassembled WGS sequence"/>
</dbReference>
<dbReference type="EMBL" id="JAPCWZ010000007">
    <property type="protein sequence ID" value="KAK8855406.1"/>
    <property type="molecule type" value="Genomic_DNA"/>
</dbReference>
<organism evidence="2 3">
    <name type="scientific">Apiospora arundinis</name>
    <dbReference type="NCBI Taxonomy" id="335852"/>
    <lineage>
        <taxon>Eukaryota</taxon>
        <taxon>Fungi</taxon>
        <taxon>Dikarya</taxon>
        <taxon>Ascomycota</taxon>
        <taxon>Pezizomycotina</taxon>
        <taxon>Sordariomycetes</taxon>
        <taxon>Xylariomycetidae</taxon>
        <taxon>Amphisphaeriales</taxon>
        <taxon>Apiosporaceae</taxon>
        <taxon>Apiospora</taxon>
    </lineage>
</organism>